<protein>
    <recommendedName>
        <fullName evidence="1">DUF8042 domain-containing protein</fullName>
    </recommendedName>
</protein>
<gene>
    <name evidence="2" type="ORF">BCD95_001213</name>
</gene>
<accession>A0AAE5EXA8</accession>
<dbReference type="EMBL" id="JABTDW010000001">
    <property type="protein sequence ID" value="NSB12954.1"/>
    <property type="molecule type" value="Genomic_DNA"/>
</dbReference>
<reference evidence="2" key="1">
    <citation type="submission" date="2020-06" db="EMBL/GenBank/DDBJ databases">
        <title>Genomic insights into acetone-butanol-ethanol (ABE) fermentation by sequencing solventogenic clostridia strains.</title>
        <authorList>
            <person name="Brown S."/>
        </authorList>
    </citation>
    <scope>NUCLEOTIDE SEQUENCE</scope>
    <source>
        <strain evidence="2">DJ123</strain>
    </source>
</reference>
<comment type="caution">
    <text evidence="2">The sequence shown here is derived from an EMBL/GenBank/DDBJ whole genome shotgun (WGS) entry which is preliminary data.</text>
</comment>
<evidence type="ECO:0000259" key="1">
    <source>
        <dbReference type="Pfam" id="PF26154"/>
    </source>
</evidence>
<name>A0AAE5EXA8_CLOBE</name>
<dbReference type="RefSeq" id="WP_077855521.1">
    <property type="nucleotide sequence ID" value="NZ_JABTDW010000001.1"/>
</dbReference>
<dbReference type="InterPro" id="IPR058355">
    <property type="entry name" value="DUF8042"/>
</dbReference>
<feature type="domain" description="DUF8042" evidence="1">
    <location>
        <begin position="7"/>
        <end position="117"/>
    </location>
</feature>
<dbReference type="Pfam" id="PF26154">
    <property type="entry name" value="DUF8042"/>
    <property type="match status" value="1"/>
</dbReference>
<dbReference type="Proteomes" id="UP000822184">
    <property type="component" value="Unassembled WGS sequence"/>
</dbReference>
<evidence type="ECO:0000313" key="2">
    <source>
        <dbReference type="EMBL" id="NSB12954.1"/>
    </source>
</evidence>
<dbReference type="AlphaFoldDB" id="A0AAE5EXA8"/>
<sequence>MEKTFNEQQFEGLQSANTYVLKLINGINMYFNYVKEGKDDNASNLLTYIVEGIDWINEIARLTKDIQKENMDEKVMVEHLDKLEESFNEGSIGKVCEILKDEIIPLLEKWKEIVADSILQ</sequence>
<organism evidence="2 3">
    <name type="scientific">Clostridium beijerinckii</name>
    <name type="common">Clostridium MP</name>
    <dbReference type="NCBI Taxonomy" id="1520"/>
    <lineage>
        <taxon>Bacteria</taxon>
        <taxon>Bacillati</taxon>
        <taxon>Bacillota</taxon>
        <taxon>Clostridia</taxon>
        <taxon>Eubacteriales</taxon>
        <taxon>Clostridiaceae</taxon>
        <taxon>Clostridium</taxon>
    </lineage>
</organism>
<proteinExistence type="predicted"/>
<evidence type="ECO:0000313" key="3">
    <source>
        <dbReference type="Proteomes" id="UP000822184"/>
    </source>
</evidence>